<evidence type="ECO:0000256" key="3">
    <source>
        <dbReference type="ARBA" id="ARBA00022827"/>
    </source>
</evidence>
<dbReference type="InterPro" id="IPR050315">
    <property type="entry name" value="FAD-oxidoreductase_2"/>
</dbReference>
<evidence type="ECO:0000259" key="5">
    <source>
        <dbReference type="Pfam" id="PF00890"/>
    </source>
</evidence>
<keyword evidence="3" id="KW-0274">FAD</keyword>
<dbReference type="GO" id="GO:0008202">
    <property type="term" value="P:steroid metabolic process"/>
    <property type="evidence" value="ECO:0007669"/>
    <property type="project" value="UniProtKB-ARBA"/>
</dbReference>
<name>A0A7W9B2L6_9SPHN</name>
<keyword evidence="7" id="KW-1185">Reference proteome</keyword>
<dbReference type="EC" id="1.3.99.4" evidence="6"/>
<dbReference type="InterPro" id="IPR027477">
    <property type="entry name" value="Succ_DH/fumarate_Rdtase_cat_sf"/>
</dbReference>
<dbReference type="PANTHER" id="PTHR43400">
    <property type="entry name" value="FUMARATE REDUCTASE"/>
    <property type="match status" value="1"/>
</dbReference>
<evidence type="ECO:0000256" key="4">
    <source>
        <dbReference type="ARBA" id="ARBA00023002"/>
    </source>
</evidence>
<proteinExistence type="predicted"/>
<comment type="caution">
    <text evidence="6">The sequence shown here is derived from an EMBL/GenBank/DDBJ whole genome shotgun (WGS) entry which is preliminary data.</text>
</comment>
<gene>
    <name evidence="6" type="ORF">FHR21_000435</name>
</gene>
<dbReference type="InterPro" id="IPR003953">
    <property type="entry name" value="FAD-dep_OxRdtase_2_FAD-bd"/>
</dbReference>
<dbReference type="SUPFAM" id="SSF56425">
    <property type="entry name" value="Succinate dehydrogenase/fumarate reductase flavoprotein, catalytic domain"/>
    <property type="match status" value="1"/>
</dbReference>
<dbReference type="PANTHER" id="PTHR43400:SF10">
    <property type="entry name" value="3-OXOSTEROID 1-DEHYDROGENASE"/>
    <property type="match status" value="1"/>
</dbReference>
<dbReference type="Pfam" id="PF00890">
    <property type="entry name" value="FAD_binding_2"/>
    <property type="match status" value="1"/>
</dbReference>
<dbReference type="GO" id="GO:0047571">
    <property type="term" value="F:3-oxosteroid 1-dehydrogenase activity"/>
    <property type="evidence" value="ECO:0007669"/>
    <property type="project" value="UniProtKB-EC"/>
</dbReference>
<dbReference type="EMBL" id="JACIJH010000001">
    <property type="protein sequence ID" value="MBB5705110.1"/>
    <property type="molecule type" value="Genomic_DNA"/>
</dbReference>
<evidence type="ECO:0000256" key="1">
    <source>
        <dbReference type="ARBA" id="ARBA00001974"/>
    </source>
</evidence>
<dbReference type="Gene3D" id="3.50.50.60">
    <property type="entry name" value="FAD/NAD(P)-binding domain"/>
    <property type="match status" value="2"/>
</dbReference>
<dbReference type="RefSeq" id="WP_184094849.1">
    <property type="nucleotide sequence ID" value="NZ_JACIJH010000001.1"/>
</dbReference>
<feature type="domain" description="FAD-dependent oxidoreductase 2 FAD-binding" evidence="5">
    <location>
        <begin position="10"/>
        <end position="529"/>
    </location>
</feature>
<comment type="cofactor">
    <cofactor evidence="1">
        <name>FAD</name>
        <dbReference type="ChEBI" id="CHEBI:57692"/>
    </cofactor>
</comment>
<organism evidence="6 7">
    <name type="scientific">Sphingopyxis panaciterrulae</name>
    <dbReference type="NCBI Taxonomy" id="462372"/>
    <lineage>
        <taxon>Bacteria</taxon>
        <taxon>Pseudomonadati</taxon>
        <taxon>Pseudomonadota</taxon>
        <taxon>Alphaproteobacteria</taxon>
        <taxon>Sphingomonadales</taxon>
        <taxon>Sphingomonadaceae</taxon>
        <taxon>Sphingopyxis</taxon>
    </lineage>
</organism>
<evidence type="ECO:0000313" key="7">
    <source>
        <dbReference type="Proteomes" id="UP000537161"/>
    </source>
</evidence>
<accession>A0A7W9B2L6</accession>
<dbReference type="SUPFAM" id="SSF51905">
    <property type="entry name" value="FAD/NAD(P)-binding domain"/>
    <property type="match status" value="1"/>
</dbReference>
<sequence>MSQDWDESADFVIVGSGGGSMLAAIAAADAGKTPLILEKTDRVGGSTALSGGVFWIPNHPLQSREGIGDSAEKARTYMDSAVGDVGPSTSPARKEMFLRMGPRMVEYLESKGMPFVRYGGWSDYHDDLPGGLAEGRSLGVQIFNIKKLGKEWYPKLRRGEFGVPAKRSEAKHLTLLKVTWAGKFAMMKIGLRMIRNKILGIHQVGSGAAIQGRMLKMALDHHVDIRTEMGVTDLVEEQGRIVGVITEKDGKPWRIEARDGVLINAGGFARNAELRRKYGPQPSSIEWTNANPGDTGEMIEIARAHGAAVDLTDQAVWIPTSVPPDGPPLMNVPDLPKPHCILVDGAGRRFVDEAQSYMANGQDFYAHGAVPAHAIMDASYFKKYSWGFRMGAVPKVWHESGFLKSAPTLRELAAKIGVDPDGLEATVARFNGFAATGKDLDFKRGDKAYDLVYADRTHKPSPTLGPIETPPFYSIEVFPGDVGTFGGILTDEYARALREDGSVIPGLYATGNSTASVMGKTYPGAGASISPSFIFGWVAAQHALGQLPN</sequence>
<evidence type="ECO:0000313" key="6">
    <source>
        <dbReference type="EMBL" id="MBB5705110.1"/>
    </source>
</evidence>
<evidence type="ECO:0000256" key="2">
    <source>
        <dbReference type="ARBA" id="ARBA00022630"/>
    </source>
</evidence>
<dbReference type="Proteomes" id="UP000537161">
    <property type="component" value="Unassembled WGS sequence"/>
</dbReference>
<keyword evidence="2" id="KW-0285">Flavoprotein</keyword>
<protein>
    <submittedName>
        <fullName evidence="6">3-oxosteroid 1-dehydrogenase</fullName>
        <ecNumber evidence="6">1.3.99.4</ecNumber>
    </submittedName>
</protein>
<dbReference type="PRINTS" id="PR00411">
    <property type="entry name" value="PNDRDTASEI"/>
</dbReference>
<keyword evidence="4 6" id="KW-0560">Oxidoreductase</keyword>
<dbReference type="AlphaFoldDB" id="A0A7W9B2L6"/>
<dbReference type="Gene3D" id="3.90.700.10">
    <property type="entry name" value="Succinate dehydrogenase/fumarate reductase flavoprotein, catalytic domain"/>
    <property type="match status" value="1"/>
</dbReference>
<dbReference type="InterPro" id="IPR036188">
    <property type="entry name" value="FAD/NAD-bd_sf"/>
</dbReference>
<reference evidence="6 7" key="1">
    <citation type="submission" date="2020-08" db="EMBL/GenBank/DDBJ databases">
        <title>Genomic Encyclopedia of Type Strains, Phase IV (KMG-IV): sequencing the most valuable type-strain genomes for metagenomic binning, comparative biology and taxonomic classification.</title>
        <authorList>
            <person name="Goeker M."/>
        </authorList>
    </citation>
    <scope>NUCLEOTIDE SEQUENCE [LARGE SCALE GENOMIC DNA]</scope>
    <source>
        <strain evidence="6 7">DSM 27163</strain>
    </source>
</reference>